<accession>X1Q2E1</accession>
<dbReference type="PANTHER" id="PTHR23404">
    <property type="entry name" value="MOLYBDOPTERIN SYNTHASE RELATED"/>
    <property type="match status" value="1"/>
</dbReference>
<reference evidence="1" key="1">
    <citation type="journal article" date="2014" name="Front. Microbiol.">
        <title>High frequency of phylogenetically diverse reductive dehalogenase-homologous genes in deep subseafloor sedimentary metagenomes.</title>
        <authorList>
            <person name="Kawai M."/>
            <person name="Futagami T."/>
            <person name="Toyoda A."/>
            <person name="Takaki Y."/>
            <person name="Nishi S."/>
            <person name="Hori S."/>
            <person name="Arai W."/>
            <person name="Tsubouchi T."/>
            <person name="Morono Y."/>
            <person name="Uchiyama I."/>
            <person name="Ito T."/>
            <person name="Fujiyama A."/>
            <person name="Inagaki F."/>
            <person name="Takami H."/>
        </authorList>
    </citation>
    <scope>NUCLEOTIDE SEQUENCE</scope>
    <source>
        <strain evidence="1">Expedition CK06-06</strain>
    </source>
</reference>
<dbReference type="GO" id="GO:0006777">
    <property type="term" value="P:Mo-molybdopterin cofactor biosynthetic process"/>
    <property type="evidence" value="ECO:0007669"/>
    <property type="project" value="InterPro"/>
</dbReference>
<proteinExistence type="predicted"/>
<dbReference type="AlphaFoldDB" id="X1Q2E1"/>
<dbReference type="Pfam" id="PF02391">
    <property type="entry name" value="MoaE"/>
    <property type="match status" value="1"/>
</dbReference>
<protein>
    <submittedName>
        <fullName evidence="1">Uncharacterized protein</fullName>
    </submittedName>
</protein>
<dbReference type="CDD" id="cd00756">
    <property type="entry name" value="MoaE"/>
    <property type="match status" value="1"/>
</dbReference>
<sequence length="135" mass="14925">MIEITEKPISPEFVVNKIKTDSSGCVVTYVGLIRNQSHGKPVLSVEYKDAKGTAQNELQKIASEIRQKWQINNVAICHRIGKLKVGDINLVVAIASAHRGEGFAACQYAINQFKQKLPTQKREAYEDGSILVTAE</sequence>
<dbReference type="InterPro" id="IPR003448">
    <property type="entry name" value="Mopterin_biosynth_MoaE"/>
</dbReference>
<dbReference type="EMBL" id="BARV01031415">
    <property type="protein sequence ID" value="GAI37394.1"/>
    <property type="molecule type" value="Genomic_DNA"/>
</dbReference>
<dbReference type="SUPFAM" id="SSF54690">
    <property type="entry name" value="Molybdopterin synthase subunit MoaE"/>
    <property type="match status" value="1"/>
</dbReference>
<name>X1Q2E1_9ZZZZ</name>
<gene>
    <name evidence="1" type="ORF">S06H3_49717</name>
</gene>
<organism evidence="1">
    <name type="scientific">marine sediment metagenome</name>
    <dbReference type="NCBI Taxonomy" id="412755"/>
    <lineage>
        <taxon>unclassified sequences</taxon>
        <taxon>metagenomes</taxon>
        <taxon>ecological metagenomes</taxon>
    </lineage>
</organism>
<dbReference type="InterPro" id="IPR036563">
    <property type="entry name" value="MoaE_sf"/>
</dbReference>
<dbReference type="Gene3D" id="3.90.1170.40">
    <property type="entry name" value="Molybdopterin biosynthesis MoaE subunit"/>
    <property type="match status" value="1"/>
</dbReference>
<comment type="caution">
    <text evidence="1">The sequence shown here is derived from an EMBL/GenBank/DDBJ whole genome shotgun (WGS) entry which is preliminary data.</text>
</comment>
<evidence type="ECO:0000313" key="1">
    <source>
        <dbReference type="EMBL" id="GAI37394.1"/>
    </source>
</evidence>